<dbReference type="AlphaFoldDB" id="A0A3S3MLA0"/>
<gene>
    <name evidence="3" type="ORF">CKAN_01462200</name>
</gene>
<proteinExistence type="predicted"/>
<evidence type="ECO:0000259" key="2">
    <source>
        <dbReference type="Pfam" id="PF24747"/>
    </source>
</evidence>
<sequence length="237" mass="25796">MAADVSSLVRILNGYIEDQQQPQQIIGAEHKIPVTRDLLGGCSKLGSKELDLDLQVPNGFEKRLDLKSGKVYLHRCNSPVSSSSDPKQRHQKPVPALQDLNFPPSLTEENLDLKLFPSNEYQSVCTLDKVKSALERAEKESGKKRHANCGSSDMSSSRICSSLSSPSSPSVREGEAGDGEEEKSSDSFESGPVFAAGCPSCLLYVLLSKSNPKCPRCATVVPFRSFKKPRIDLNATV</sequence>
<comment type="caution">
    <text evidence="3">The sequence shown here is derived from an EMBL/GenBank/DDBJ whole genome shotgun (WGS) entry which is preliminary data.</text>
</comment>
<keyword evidence="4" id="KW-1185">Reference proteome</keyword>
<feature type="domain" description="GIR1-like zinc ribbon" evidence="2">
    <location>
        <begin position="196"/>
        <end position="221"/>
    </location>
</feature>
<protein>
    <submittedName>
        <fullName evidence="3">Putative YUP8H12R.23 protein</fullName>
    </submittedName>
</protein>
<dbReference type="PANTHER" id="PTHR33177">
    <property type="entry name" value="PUTATIVE-RELATED"/>
    <property type="match status" value="1"/>
</dbReference>
<organism evidence="3 4">
    <name type="scientific">Cinnamomum micranthum f. kanehirae</name>
    <dbReference type="NCBI Taxonomy" id="337451"/>
    <lineage>
        <taxon>Eukaryota</taxon>
        <taxon>Viridiplantae</taxon>
        <taxon>Streptophyta</taxon>
        <taxon>Embryophyta</taxon>
        <taxon>Tracheophyta</taxon>
        <taxon>Spermatophyta</taxon>
        <taxon>Magnoliopsida</taxon>
        <taxon>Magnoliidae</taxon>
        <taxon>Laurales</taxon>
        <taxon>Lauraceae</taxon>
        <taxon>Cinnamomum</taxon>
    </lineage>
</organism>
<dbReference type="OrthoDB" id="1929178at2759"/>
<feature type="compositionally biased region" description="Low complexity" evidence="1">
    <location>
        <begin position="151"/>
        <end position="170"/>
    </location>
</feature>
<evidence type="ECO:0000313" key="3">
    <source>
        <dbReference type="EMBL" id="RWR85749.1"/>
    </source>
</evidence>
<feature type="region of interest" description="Disordered" evidence="1">
    <location>
        <begin position="77"/>
        <end position="103"/>
    </location>
</feature>
<feature type="region of interest" description="Disordered" evidence="1">
    <location>
        <begin position="137"/>
        <end position="188"/>
    </location>
</feature>
<dbReference type="EMBL" id="QPKB01000005">
    <property type="protein sequence ID" value="RWR85749.1"/>
    <property type="molecule type" value="Genomic_DNA"/>
</dbReference>
<dbReference type="InterPro" id="IPR055281">
    <property type="entry name" value="GIR1-2/SIED1"/>
</dbReference>
<reference evidence="3 4" key="1">
    <citation type="journal article" date="2019" name="Nat. Plants">
        <title>Stout camphor tree genome fills gaps in understanding of flowering plant genome evolution.</title>
        <authorList>
            <person name="Chaw S.M."/>
            <person name="Liu Y.C."/>
            <person name="Wu Y.W."/>
            <person name="Wang H.Y."/>
            <person name="Lin C.I."/>
            <person name="Wu C.S."/>
            <person name="Ke H.M."/>
            <person name="Chang L.Y."/>
            <person name="Hsu C.Y."/>
            <person name="Yang H.T."/>
            <person name="Sudianto E."/>
            <person name="Hsu M.H."/>
            <person name="Wu K.P."/>
            <person name="Wang L.N."/>
            <person name="Leebens-Mack J.H."/>
            <person name="Tsai I.J."/>
        </authorList>
    </citation>
    <scope>NUCLEOTIDE SEQUENCE [LARGE SCALE GENOMIC DNA]</scope>
    <source>
        <strain evidence="4">cv. Chaw 1501</strain>
        <tissue evidence="3">Young leaves</tissue>
    </source>
</reference>
<evidence type="ECO:0000256" key="1">
    <source>
        <dbReference type="SAM" id="MobiDB-lite"/>
    </source>
</evidence>
<evidence type="ECO:0000313" key="4">
    <source>
        <dbReference type="Proteomes" id="UP000283530"/>
    </source>
</evidence>
<dbReference type="Proteomes" id="UP000283530">
    <property type="component" value="Unassembled WGS sequence"/>
</dbReference>
<accession>A0A3S3MLA0</accession>
<dbReference type="InterPro" id="IPR056440">
    <property type="entry name" value="Zn-ribbon_GIR1"/>
</dbReference>
<dbReference type="PANTHER" id="PTHR33177:SF24">
    <property type="entry name" value="FILAMENTOUS HEMAGGLUTININ TRANSPORTER"/>
    <property type="match status" value="1"/>
</dbReference>
<name>A0A3S3MLA0_9MAGN</name>
<dbReference type="Pfam" id="PF24747">
    <property type="entry name" value="Zn-ribbon_GIR1"/>
    <property type="match status" value="1"/>
</dbReference>